<dbReference type="PANTHER" id="PTHR46401">
    <property type="entry name" value="GLYCOSYLTRANSFERASE WBBK-RELATED"/>
    <property type="match status" value="1"/>
</dbReference>
<dbReference type="GO" id="GO:0009103">
    <property type="term" value="P:lipopolysaccharide biosynthetic process"/>
    <property type="evidence" value="ECO:0007669"/>
    <property type="project" value="TreeGrafter"/>
</dbReference>
<dbReference type="SUPFAM" id="SSF53756">
    <property type="entry name" value="UDP-Glycosyltransferase/glycogen phosphorylase"/>
    <property type="match status" value="1"/>
</dbReference>
<accession>A0A934IBD4</accession>
<dbReference type="AlphaFoldDB" id="A0A934IBD4"/>
<feature type="region of interest" description="Disordered" evidence="2">
    <location>
        <begin position="1"/>
        <end position="23"/>
    </location>
</feature>
<comment type="caution">
    <text evidence="3">The sequence shown here is derived from an EMBL/GenBank/DDBJ whole genome shotgun (WGS) entry which is preliminary data.</text>
</comment>
<organism evidence="3 4">
    <name type="scientific">Sanguibacter suaedae</name>
    <dbReference type="NCBI Taxonomy" id="2795737"/>
    <lineage>
        <taxon>Bacteria</taxon>
        <taxon>Bacillati</taxon>
        <taxon>Actinomycetota</taxon>
        <taxon>Actinomycetes</taxon>
        <taxon>Micrococcales</taxon>
        <taxon>Sanguibacteraceae</taxon>
        <taxon>Sanguibacter</taxon>
    </lineage>
</organism>
<dbReference type="Pfam" id="PF13692">
    <property type="entry name" value="Glyco_trans_1_4"/>
    <property type="match status" value="1"/>
</dbReference>
<evidence type="ECO:0000256" key="2">
    <source>
        <dbReference type="SAM" id="MobiDB-lite"/>
    </source>
</evidence>
<keyword evidence="1" id="KW-0808">Transferase</keyword>
<dbReference type="PANTHER" id="PTHR46401:SF2">
    <property type="entry name" value="GLYCOSYLTRANSFERASE WBBK-RELATED"/>
    <property type="match status" value="1"/>
</dbReference>
<evidence type="ECO:0000313" key="4">
    <source>
        <dbReference type="Proteomes" id="UP000602087"/>
    </source>
</evidence>
<proteinExistence type="predicted"/>
<dbReference type="GO" id="GO:0016757">
    <property type="term" value="F:glycosyltransferase activity"/>
    <property type="evidence" value="ECO:0007669"/>
    <property type="project" value="TreeGrafter"/>
</dbReference>
<evidence type="ECO:0000256" key="1">
    <source>
        <dbReference type="ARBA" id="ARBA00022679"/>
    </source>
</evidence>
<keyword evidence="4" id="KW-1185">Reference proteome</keyword>
<protein>
    <submittedName>
        <fullName evidence="3">Glycosyltransferase family 4 protein</fullName>
    </submittedName>
</protein>
<name>A0A934IBD4_9MICO</name>
<evidence type="ECO:0000313" key="3">
    <source>
        <dbReference type="EMBL" id="MBI9114675.1"/>
    </source>
</evidence>
<dbReference type="Proteomes" id="UP000602087">
    <property type="component" value="Unassembled WGS sequence"/>
</dbReference>
<dbReference type="EMBL" id="JAEINH010000004">
    <property type="protein sequence ID" value="MBI9114675.1"/>
    <property type="molecule type" value="Genomic_DNA"/>
</dbReference>
<reference evidence="3" key="1">
    <citation type="submission" date="2020-12" db="EMBL/GenBank/DDBJ databases">
        <title>Sanguibacter suaedae sp. nov., isolated from Suaeda aralocaspica.</title>
        <authorList>
            <person name="Ma Q."/>
        </authorList>
    </citation>
    <scope>NUCLEOTIDE SEQUENCE</scope>
    <source>
        <strain evidence="3">YZGR15</strain>
    </source>
</reference>
<dbReference type="CDD" id="cd03809">
    <property type="entry name" value="GT4_MtfB-like"/>
    <property type="match status" value="1"/>
</dbReference>
<sequence length="380" mass="40048">MGITSSPRRSGRPGAGGPLPSPSLVPSSRLVLATVAVDVPRGAQTYEGEIAARAQDALRAAAPGLHDPWTVERTVVRGLRSTLAGTARLPLGYLTRASPRSRAMAGLSLYPHDAVVHRTDLRLPPAPHREVLTIHDVAPWQFPDEGAPVRAATEEVRRAAAVICVSRYTAHEVAELFGIDEPHVVRHGVGQQFFDADRVPSAYVASLGVTGPYVLHAGGASQRKNLAALAEAWPAIRSARPDLGLVLTGQGHPERTRLFAGMPGTLLAGRVPPASVPGLVAGALAVVVPSLHEGFGLPALEAMAARTPVVAAATGALPEIVGDTGILVAPTARGLAEGVVFATSGDPAVDRMVVRARRRARWFTWERSALEHAKIWRSVR</sequence>
<dbReference type="Gene3D" id="3.40.50.2000">
    <property type="entry name" value="Glycogen Phosphorylase B"/>
    <property type="match status" value="2"/>
</dbReference>
<gene>
    <name evidence="3" type="ORF">JAV76_06575</name>
</gene>